<dbReference type="Proteomes" id="UP000049127">
    <property type="component" value="Unassembled WGS sequence"/>
</dbReference>
<keyword evidence="4 7" id="KW-1133">Transmembrane helix</keyword>
<feature type="transmembrane region" description="Helical" evidence="7">
    <location>
        <begin position="322"/>
        <end position="348"/>
    </location>
</feature>
<feature type="transmembrane region" description="Helical" evidence="7">
    <location>
        <begin position="279"/>
        <end position="301"/>
    </location>
</feature>
<dbReference type="Pfam" id="PF02687">
    <property type="entry name" value="FtsX"/>
    <property type="match status" value="2"/>
</dbReference>
<feature type="domain" description="ABC3 transporter permease C-terminal" evidence="8">
    <location>
        <begin position="720"/>
        <end position="839"/>
    </location>
</feature>
<comment type="similarity">
    <text evidence="6">Belongs to the ABC-4 integral membrane protein family.</text>
</comment>
<feature type="transmembrane region" description="Helical" evidence="7">
    <location>
        <begin position="373"/>
        <end position="397"/>
    </location>
</feature>
<evidence type="ECO:0000256" key="2">
    <source>
        <dbReference type="ARBA" id="ARBA00022475"/>
    </source>
</evidence>
<dbReference type="GO" id="GO:0022857">
    <property type="term" value="F:transmembrane transporter activity"/>
    <property type="evidence" value="ECO:0007669"/>
    <property type="project" value="TreeGrafter"/>
</dbReference>
<feature type="transmembrane region" description="Helical" evidence="7">
    <location>
        <begin position="814"/>
        <end position="831"/>
    </location>
</feature>
<evidence type="ECO:0000256" key="3">
    <source>
        <dbReference type="ARBA" id="ARBA00022692"/>
    </source>
</evidence>
<keyword evidence="3 7" id="KW-0812">Transmembrane</keyword>
<evidence type="ECO:0000256" key="6">
    <source>
        <dbReference type="ARBA" id="ARBA00038076"/>
    </source>
</evidence>
<evidence type="ECO:0000313" key="9">
    <source>
        <dbReference type="EMBL" id="CEP41784.1"/>
    </source>
</evidence>
<evidence type="ECO:0000313" key="10">
    <source>
        <dbReference type="Proteomes" id="UP000049127"/>
    </source>
</evidence>
<dbReference type="PANTHER" id="PTHR30572:SF4">
    <property type="entry name" value="ABC TRANSPORTER PERMEASE YTRF"/>
    <property type="match status" value="1"/>
</dbReference>
<evidence type="ECO:0000256" key="5">
    <source>
        <dbReference type="ARBA" id="ARBA00023136"/>
    </source>
</evidence>
<keyword evidence="2" id="KW-1003">Cell membrane</keyword>
<feature type="transmembrane region" description="Helical" evidence="7">
    <location>
        <begin position="439"/>
        <end position="456"/>
    </location>
</feature>
<evidence type="ECO:0000256" key="4">
    <source>
        <dbReference type="ARBA" id="ARBA00022989"/>
    </source>
</evidence>
<reference evidence="9 10" key="1">
    <citation type="submission" date="2015-01" db="EMBL/GenBank/DDBJ databases">
        <authorList>
            <person name="Aslett A.Martin."/>
            <person name="De Silva Nishadi"/>
        </authorList>
    </citation>
    <scope>NUCLEOTIDE SEQUENCE [LARGE SCALE GENOMIC DNA]</scope>
    <source>
        <strain evidence="9 10">R28058</strain>
    </source>
</reference>
<evidence type="ECO:0000256" key="1">
    <source>
        <dbReference type="ARBA" id="ARBA00004651"/>
    </source>
</evidence>
<accession>A0A0C7LJ98</accession>
<dbReference type="AlphaFoldDB" id="A0A0C7LJ98"/>
<feature type="transmembrane region" description="Helical" evidence="7">
    <location>
        <begin position="764"/>
        <end position="786"/>
    </location>
</feature>
<evidence type="ECO:0000256" key="7">
    <source>
        <dbReference type="SAM" id="Phobius"/>
    </source>
</evidence>
<comment type="subcellular location">
    <subcellularLocation>
        <location evidence="1">Cell membrane</location>
        <topology evidence="1">Multi-pass membrane protein</topology>
    </subcellularLocation>
</comment>
<dbReference type="RefSeq" id="WP_055343263.1">
    <property type="nucleotide sequence ID" value="NZ_CEKZ01000027.1"/>
</dbReference>
<protein>
    <submittedName>
        <fullName evidence="9">ABC transporter permease</fullName>
    </submittedName>
</protein>
<dbReference type="InterPro" id="IPR050250">
    <property type="entry name" value="Macrolide_Exporter_MacB"/>
</dbReference>
<feature type="transmembrane region" description="Helical" evidence="7">
    <location>
        <begin position="21"/>
        <end position="43"/>
    </location>
</feature>
<dbReference type="GO" id="GO:0005886">
    <property type="term" value="C:plasma membrane"/>
    <property type="evidence" value="ECO:0007669"/>
    <property type="project" value="UniProtKB-SubCell"/>
</dbReference>
<organism evidence="9 10">
    <name type="scientific">Paraclostridium sordellii</name>
    <name type="common">Clostridium sordellii</name>
    <dbReference type="NCBI Taxonomy" id="1505"/>
    <lineage>
        <taxon>Bacteria</taxon>
        <taxon>Bacillati</taxon>
        <taxon>Bacillota</taxon>
        <taxon>Clostridia</taxon>
        <taxon>Peptostreptococcales</taxon>
        <taxon>Peptostreptococcaceae</taxon>
        <taxon>Paraclostridium</taxon>
    </lineage>
</organism>
<dbReference type="EMBL" id="CEKZ01000027">
    <property type="protein sequence ID" value="CEP41784.1"/>
    <property type="molecule type" value="Genomic_DNA"/>
</dbReference>
<evidence type="ECO:0000259" key="8">
    <source>
        <dbReference type="Pfam" id="PF02687"/>
    </source>
</evidence>
<feature type="transmembrane region" description="Helical" evidence="7">
    <location>
        <begin position="715"/>
        <end position="737"/>
    </location>
</feature>
<feature type="domain" description="ABC3 transporter permease C-terminal" evidence="8">
    <location>
        <begin position="282"/>
        <end position="405"/>
    </location>
</feature>
<gene>
    <name evidence="9" type="ORF">R28058_32651</name>
</gene>
<dbReference type="PANTHER" id="PTHR30572">
    <property type="entry name" value="MEMBRANE COMPONENT OF TRANSPORTER-RELATED"/>
    <property type="match status" value="1"/>
</dbReference>
<dbReference type="InterPro" id="IPR003838">
    <property type="entry name" value="ABC3_permease_C"/>
</dbReference>
<name>A0A0C7LJ98_PARSO</name>
<keyword evidence="5 7" id="KW-0472">Membrane</keyword>
<dbReference type="OrthoDB" id="1743902at2"/>
<sequence length="848" mass="97678">MFEFKLALKYLKKNKIESLSIIACLVVSITLILGVDIGVNSLYLNQIEMAREIAGFYEGTLTTNSEKNIEKLKRIDGVYNVQTVRNLGEFIPQNGLKTKLYTFNEGYLKSLNYKLTAGRFPQNENEIVIDQHSLSKFSKDKILNKEISGINKIKHNSDGVSKIYSEKNSYKVVGFISKVDGYYELQNDINSSYIDILTFIKTSKDIIPKKLTNYETVFDLKDLNEKNLDQKFEDIRKKYAPSLNSKIDIRQDSQSEISNNGYLDTALRYYQDQMSTNEIVLKVFLIIIATFTIANVLYIIIKKITNQIGQLRVVGMSNKKVVKFYLIQMLILFSIGSFIGVVSSIVFAKFSMDIFTVLNTFHVNNFSNIKLNIPYFMVIRSLLIILFILLITILLLIRKSLKQYPIDILNKSDKLKYKPKKNKTIIKTLLKNNLLRNKIKTIMSIVIISFSGFMIIKTTSTNLDYIITQMRKYSGSSANKYDYVISHYHNADTSIKKVDISKIKNINEVKDFDLLNYNEGNLIVEKNKVNESYINMFLSKYKNSNNQEISTSVIGVDDVNNIKEYVKEGNIKKLNELEKGYINIAVTNSFYDVIDGKYNPAIKDLKIGDILSLKIESKDINGNCYYENVKCRVVAMLDSSYLRIKEINDESGIRICMDFKNLQQITNNNYNQRISFNTSENSHSKINKLLEDINKDNDFLRIFNKPIALSKIPTISYYLVVMLLVLFSALFNIYITISLNLKNNIKEFSILRAIGISKKSLKKLVVYESIIYPFLGSIVSIIFISIEDLRYIKYIKEGRPEYYIKDIYLPPKEGFIYMAIVVLFGLLIGYIKSKSIDKMEIIEGINEN</sequence>
<proteinExistence type="inferred from homology"/>